<feature type="binding site" evidence="8">
    <location>
        <position position="52"/>
    </location>
    <ligand>
        <name>Zn(2+)</name>
        <dbReference type="ChEBI" id="CHEBI:29105"/>
        <note>catalytic</note>
    </ligand>
</feature>
<evidence type="ECO:0000313" key="11">
    <source>
        <dbReference type="Proteomes" id="UP000287198"/>
    </source>
</evidence>
<evidence type="ECO:0000256" key="1">
    <source>
        <dbReference type="ARBA" id="ARBA00010669"/>
    </source>
</evidence>
<keyword evidence="6 8" id="KW-0862">Zinc</keyword>
<feature type="binding site" evidence="8">
    <location>
        <position position="82"/>
    </location>
    <ligand>
        <name>Zn(2+)</name>
        <dbReference type="ChEBI" id="CHEBI:29105"/>
        <note>catalytic</note>
    </ligand>
</feature>
<comment type="function">
    <text evidence="8">Catalyzes the deamination of adenosine to inosine at the wobble position 34 of tRNA(Arg2).</text>
</comment>
<dbReference type="FunFam" id="3.40.140.10:FF:000005">
    <property type="entry name" value="tRNA-specific adenosine deaminase"/>
    <property type="match status" value="1"/>
</dbReference>
<dbReference type="PROSITE" id="PS00903">
    <property type="entry name" value="CYT_DCMP_DEAMINASES_1"/>
    <property type="match status" value="1"/>
</dbReference>
<proteinExistence type="inferred from homology"/>
<dbReference type="EMBL" id="PIPW01000004">
    <property type="protein sequence ID" value="RUO51600.1"/>
    <property type="molecule type" value="Genomic_DNA"/>
</dbReference>
<keyword evidence="4 8" id="KW-0479">Metal-binding</keyword>
<evidence type="ECO:0000256" key="7">
    <source>
        <dbReference type="ARBA" id="ARBA00048045"/>
    </source>
</evidence>
<dbReference type="InterPro" id="IPR028883">
    <property type="entry name" value="tRNA_aden_deaminase"/>
</dbReference>
<dbReference type="PANTHER" id="PTHR11079">
    <property type="entry name" value="CYTOSINE DEAMINASE FAMILY MEMBER"/>
    <property type="match status" value="1"/>
</dbReference>
<feature type="domain" description="CMP/dCMP-type deaminase" evidence="9">
    <location>
        <begin position="1"/>
        <end position="112"/>
    </location>
</feature>
<dbReference type="Pfam" id="PF14437">
    <property type="entry name" value="MafB19-deam"/>
    <property type="match status" value="1"/>
</dbReference>
<evidence type="ECO:0000256" key="4">
    <source>
        <dbReference type="ARBA" id="ARBA00022723"/>
    </source>
</evidence>
<feature type="active site" description="Proton donor" evidence="8">
    <location>
        <position position="54"/>
    </location>
</feature>
<keyword evidence="11" id="KW-1185">Reference proteome</keyword>
<reference evidence="11" key="1">
    <citation type="journal article" date="2018" name="Front. Microbiol.">
        <title>Genome-Based Analysis Reveals the Taxonomy and Diversity of the Family Idiomarinaceae.</title>
        <authorList>
            <person name="Liu Y."/>
            <person name="Lai Q."/>
            <person name="Shao Z."/>
        </authorList>
    </citation>
    <scope>NUCLEOTIDE SEQUENCE [LARGE SCALE GENOMIC DNA]</scope>
    <source>
        <strain evidence="11">BH195</strain>
    </source>
</reference>
<keyword evidence="3 8" id="KW-0819">tRNA processing</keyword>
<sequence>MEHERFMRRALELAQQAEQFGEVPVGAVVVLDNEIIGEGFNEVIRRHDPSAHAEAQAIRAAGHYLNNYRLVGTTLYVSLEPCAMCAGLITHARIKTLVYGAHDPRTGAAGTAIEVLNHISMNHKVAVIGGVLEQESASILQDFFRKRRKNLAK</sequence>
<comment type="similarity">
    <text evidence="1">Belongs to the cytidine and deoxycytidylate deaminase family. ADAT2 subfamily.</text>
</comment>
<dbReference type="InterPro" id="IPR016192">
    <property type="entry name" value="APOBEC/CMP_deaminase_Zn-bd"/>
</dbReference>
<dbReference type="PANTHER" id="PTHR11079:SF202">
    <property type="entry name" value="TRNA-SPECIFIC ADENOSINE DEAMINASE"/>
    <property type="match status" value="1"/>
</dbReference>
<name>A0A432XSD0_9GAMM</name>
<comment type="subunit">
    <text evidence="2 8">Homodimer.</text>
</comment>
<dbReference type="RefSeq" id="WP_126764470.1">
    <property type="nucleotide sequence ID" value="NZ_JBHLTZ010000014.1"/>
</dbReference>
<evidence type="ECO:0000256" key="3">
    <source>
        <dbReference type="ARBA" id="ARBA00022694"/>
    </source>
</evidence>
<evidence type="ECO:0000256" key="6">
    <source>
        <dbReference type="ARBA" id="ARBA00022833"/>
    </source>
</evidence>
<dbReference type="PROSITE" id="PS51747">
    <property type="entry name" value="CYT_DCMP_DEAMINASES_2"/>
    <property type="match status" value="1"/>
</dbReference>
<dbReference type="NCBIfam" id="NF008113">
    <property type="entry name" value="PRK10860.1"/>
    <property type="match status" value="1"/>
</dbReference>
<accession>A0A432XSD0</accession>
<dbReference type="SUPFAM" id="SSF53927">
    <property type="entry name" value="Cytidine deaminase-like"/>
    <property type="match status" value="1"/>
</dbReference>
<keyword evidence="5 8" id="KW-0378">Hydrolase</keyword>
<dbReference type="InterPro" id="IPR016193">
    <property type="entry name" value="Cytidine_deaminase-like"/>
</dbReference>
<dbReference type="GO" id="GO:0002100">
    <property type="term" value="P:tRNA wobble adenosine to inosine editing"/>
    <property type="evidence" value="ECO:0007669"/>
    <property type="project" value="UniProtKB-UniRule"/>
</dbReference>
<evidence type="ECO:0000259" key="9">
    <source>
        <dbReference type="PROSITE" id="PS51747"/>
    </source>
</evidence>
<dbReference type="InterPro" id="IPR058535">
    <property type="entry name" value="MafB19-deam"/>
</dbReference>
<gene>
    <name evidence="8" type="primary">tadA</name>
    <name evidence="10" type="ORF">CWI69_11535</name>
</gene>
<dbReference type="GO" id="GO:0008270">
    <property type="term" value="F:zinc ion binding"/>
    <property type="evidence" value="ECO:0007669"/>
    <property type="project" value="UniProtKB-UniRule"/>
</dbReference>
<dbReference type="CDD" id="cd01285">
    <property type="entry name" value="nucleoside_deaminase"/>
    <property type="match status" value="1"/>
</dbReference>
<dbReference type="HAMAP" id="MF_00972">
    <property type="entry name" value="tRNA_aden_deaminase"/>
    <property type="match status" value="1"/>
</dbReference>
<evidence type="ECO:0000256" key="2">
    <source>
        <dbReference type="ARBA" id="ARBA00011738"/>
    </source>
</evidence>
<organism evidence="10 11">
    <name type="scientific">Pseudidiomarina halophila</name>
    <dbReference type="NCBI Taxonomy" id="1449799"/>
    <lineage>
        <taxon>Bacteria</taxon>
        <taxon>Pseudomonadati</taxon>
        <taxon>Pseudomonadota</taxon>
        <taxon>Gammaproteobacteria</taxon>
        <taxon>Alteromonadales</taxon>
        <taxon>Idiomarinaceae</taxon>
        <taxon>Pseudidiomarina</taxon>
    </lineage>
</organism>
<comment type="catalytic activity">
    <reaction evidence="7 8">
        <text>adenosine(34) in tRNA + H2O + H(+) = inosine(34) in tRNA + NH4(+)</text>
        <dbReference type="Rhea" id="RHEA:43168"/>
        <dbReference type="Rhea" id="RHEA-COMP:10373"/>
        <dbReference type="Rhea" id="RHEA-COMP:10374"/>
        <dbReference type="ChEBI" id="CHEBI:15377"/>
        <dbReference type="ChEBI" id="CHEBI:15378"/>
        <dbReference type="ChEBI" id="CHEBI:28938"/>
        <dbReference type="ChEBI" id="CHEBI:74411"/>
        <dbReference type="ChEBI" id="CHEBI:82852"/>
        <dbReference type="EC" id="3.5.4.33"/>
    </reaction>
</comment>
<feature type="binding site" evidence="8">
    <location>
        <position position="85"/>
    </location>
    <ligand>
        <name>Zn(2+)</name>
        <dbReference type="ChEBI" id="CHEBI:29105"/>
        <note>catalytic</note>
    </ligand>
</feature>
<dbReference type="OrthoDB" id="9802676at2"/>
<dbReference type="Proteomes" id="UP000287198">
    <property type="component" value="Unassembled WGS sequence"/>
</dbReference>
<dbReference type="EC" id="3.5.4.33" evidence="8"/>
<evidence type="ECO:0000256" key="8">
    <source>
        <dbReference type="HAMAP-Rule" id="MF_00972"/>
    </source>
</evidence>
<comment type="caution">
    <text evidence="10">The sequence shown here is derived from an EMBL/GenBank/DDBJ whole genome shotgun (WGS) entry which is preliminary data.</text>
</comment>
<dbReference type="InterPro" id="IPR002125">
    <property type="entry name" value="CMP_dCMP_dom"/>
</dbReference>
<dbReference type="AlphaFoldDB" id="A0A432XSD0"/>
<dbReference type="Gene3D" id="3.40.140.10">
    <property type="entry name" value="Cytidine Deaminase, domain 2"/>
    <property type="match status" value="1"/>
</dbReference>
<comment type="cofactor">
    <cofactor evidence="8">
        <name>Zn(2+)</name>
        <dbReference type="ChEBI" id="CHEBI:29105"/>
    </cofactor>
    <text evidence="8">Binds 1 zinc ion per subunit.</text>
</comment>
<dbReference type="GO" id="GO:0052717">
    <property type="term" value="F:tRNA-specific adenosine-34 deaminase activity"/>
    <property type="evidence" value="ECO:0007669"/>
    <property type="project" value="UniProtKB-UniRule"/>
</dbReference>
<evidence type="ECO:0000256" key="5">
    <source>
        <dbReference type="ARBA" id="ARBA00022801"/>
    </source>
</evidence>
<evidence type="ECO:0000313" key="10">
    <source>
        <dbReference type="EMBL" id="RUO51600.1"/>
    </source>
</evidence>
<protein>
    <recommendedName>
        <fullName evidence="8">tRNA-specific adenosine deaminase</fullName>
        <ecNumber evidence="8">3.5.4.33</ecNumber>
    </recommendedName>
</protein>